<feature type="region of interest" description="Disordered" evidence="1">
    <location>
        <begin position="27"/>
        <end position="47"/>
    </location>
</feature>
<gene>
    <name evidence="3" type="ORF">DO021_16410</name>
    <name evidence="2" type="ORF">EYB58_21270</name>
</gene>
<dbReference type="RefSeq" id="WP_111958636.1">
    <property type="nucleotide sequence ID" value="NZ_CP036313.1"/>
</dbReference>
<dbReference type="Proteomes" id="UP000293902">
    <property type="component" value="Chromosome"/>
</dbReference>
<name>A0A328F9P9_9BACT</name>
<dbReference type="EMBL" id="CP036313">
    <property type="protein sequence ID" value="QBH15224.1"/>
    <property type="molecule type" value="Genomic_DNA"/>
</dbReference>
<evidence type="ECO:0000313" key="5">
    <source>
        <dbReference type="Proteomes" id="UP000293902"/>
    </source>
</evidence>
<sequence>MNIDSIQGMNAYTANALMTNTASEQNNYKEATGVEPIEKSPQASQEAFQVEITQQALTLQAQNTEDPVKKDQEQTAEQIRQTPQTQSLPGRQGSQLDVIA</sequence>
<protein>
    <submittedName>
        <fullName evidence="3">Uncharacterized protein</fullName>
    </submittedName>
</protein>
<reference evidence="2 5" key="2">
    <citation type="submission" date="2019-02" db="EMBL/GenBank/DDBJ databases">
        <title>Complete genome sequence of Desulfobacter hydrogenophilus AcRS1.</title>
        <authorList>
            <person name="Marietou A."/>
            <person name="Lund M.B."/>
            <person name="Marshall I.P.G."/>
            <person name="Schreiber L."/>
            <person name="Jorgensen B."/>
        </authorList>
    </citation>
    <scope>NUCLEOTIDE SEQUENCE [LARGE SCALE GENOMIC DNA]</scope>
    <source>
        <strain evidence="2 5">AcRS1</strain>
    </source>
</reference>
<feature type="compositionally biased region" description="Polar residues" evidence="1">
    <location>
        <begin position="75"/>
        <end position="100"/>
    </location>
</feature>
<dbReference type="EMBL" id="QLNI01000035">
    <property type="protein sequence ID" value="RAM00946.1"/>
    <property type="molecule type" value="Genomic_DNA"/>
</dbReference>
<dbReference type="OrthoDB" id="5422553at2"/>
<dbReference type="AlphaFoldDB" id="A0A328F9P9"/>
<organism evidence="3 4">
    <name type="scientific">Desulfobacter hydrogenophilus</name>
    <dbReference type="NCBI Taxonomy" id="2291"/>
    <lineage>
        <taxon>Bacteria</taxon>
        <taxon>Pseudomonadati</taxon>
        <taxon>Thermodesulfobacteriota</taxon>
        <taxon>Desulfobacteria</taxon>
        <taxon>Desulfobacterales</taxon>
        <taxon>Desulfobacteraceae</taxon>
        <taxon>Desulfobacter</taxon>
    </lineage>
</organism>
<proteinExistence type="predicted"/>
<evidence type="ECO:0000313" key="4">
    <source>
        <dbReference type="Proteomes" id="UP000248798"/>
    </source>
</evidence>
<keyword evidence="5" id="KW-1185">Reference proteome</keyword>
<evidence type="ECO:0000256" key="1">
    <source>
        <dbReference type="SAM" id="MobiDB-lite"/>
    </source>
</evidence>
<dbReference type="Proteomes" id="UP000248798">
    <property type="component" value="Unassembled WGS sequence"/>
</dbReference>
<feature type="region of interest" description="Disordered" evidence="1">
    <location>
        <begin position="63"/>
        <end position="100"/>
    </location>
</feature>
<accession>A0A328F9P9</accession>
<reference evidence="3 4" key="1">
    <citation type="submission" date="2018-06" db="EMBL/GenBank/DDBJ databases">
        <title>Complete Genome Sequence of Desulfobacter hydrogenophilus (DSM3380).</title>
        <authorList>
            <person name="Marietou A."/>
            <person name="Schreiber L."/>
            <person name="Marshall I."/>
            <person name="Jorgensen B."/>
        </authorList>
    </citation>
    <scope>NUCLEOTIDE SEQUENCE [LARGE SCALE GENOMIC DNA]</scope>
    <source>
        <strain evidence="3 4">DSM 3380</strain>
    </source>
</reference>
<evidence type="ECO:0000313" key="3">
    <source>
        <dbReference type="EMBL" id="RAM00946.1"/>
    </source>
</evidence>
<evidence type="ECO:0000313" key="2">
    <source>
        <dbReference type="EMBL" id="QBH15224.1"/>
    </source>
</evidence>